<gene>
    <name evidence="3" type="ORF">Q5H94_12150</name>
</gene>
<dbReference type="EMBL" id="JAUQSZ010000008">
    <property type="protein sequence ID" value="MDO7843077.1"/>
    <property type="molecule type" value="Genomic_DNA"/>
</dbReference>
<feature type="domain" description="Acyltransferase 3" evidence="2">
    <location>
        <begin position="9"/>
        <end position="313"/>
    </location>
</feature>
<proteinExistence type="predicted"/>
<dbReference type="PANTHER" id="PTHR23028:SF53">
    <property type="entry name" value="ACYL_TRANSF_3 DOMAIN-CONTAINING PROTEIN"/>
    <property type="match status" value="1"/>
</dbReference>
<keyword evidence="4" id="KW-1185">Reference proteome</keyword>
<evidence type="ECO:0000259" key="2">
    <source>
        <dbReference type="Pfam" id="PF01757"/>
    </source>
</evidence>
<feature type="transmembrane region" description="Helical" evidence="1">
    <location>
        <begin position="222"/>
        <end position="251"/>
    </location>
</feature>
<feature type="transmembrane region" description="Helical" evidence="1">
    <location>
        <begin position="295"/>
        <end position="316"/>
    </location>
</feature>
<keyword evidence="1" id="KW-0812">Transmembrane</keyword>
<organism evidence="3 4">
    <name type="scientific">Sphingomonas immobilis</name>
    <dbReference type="NCBI Taxonomy" id="3063997"/>
    <lineage>
        <taxon>Bacteria</taxon>
        <taxon>Pseudomonadati</taxon>
        <taxon>Pseudomonadota</taxon>
        <taxon>Alphaproteobacteria</taxon>
        <taxon>Sphingomonadales</taxon>
        <taxon>Sphingomonadaceae</taxon>
        <taxon>Sphingomonas</taxon>
    </lineage>
</organism>
<keyword evidence="3" id="KW-0012">Acyltransferase</keyword>
<reference evidence="3" key="1">
    <citation type="submission" date="2023-07" db="EMBL/GenBank/DDBJ databases">
        <authorList>
            <person name="Kim M.K."/>
        </authorList>
    </citation>
    <scope>NUCLEOTIDE SEQUENCE</scope>
    <source>
        <strain evidence="3">CA1-15</strain>
    </source>
</reference>
<evidence type="ECO:0000256" key="1">
    <source>
        <dbReference type="SAM" id="Phobius"/>
    </source>
</evidence>
<dbReference type="Proteomes" id="UP001176468">
    <property type="component" value="Unassembled WGS sequence"/>
</dbReference>
<feature type="transmembrane region" description="Helical" evidence="1">
    <location>
        <begin position="257"/>
        <end position="274"/>
    </location>
</feature>
<dbReference type="EC" id="2.3.-.-" evidence="3"/>
<name>A0ABT9A0U1_9SPHN</name>
<protein>
    <submittedName>
        <fullName evidence="3">Acyltransferase</fullName>
        <ecNumber evidence="3">2.3.-.-</ecNumber>
    </submittedName>
</protein>
<dbReference type="RefSeq" id="WP_304561537.1">
    <property type="nucleotide sequence ID" value="NZ_JAUQSZ010000008.1"/>
</dbReference>
<keyword evidence="3" id="KW-0808">Transferase</keyword>
<dbReference type="GO" id="GO:0016746">
    <property type="term" value="F:acyltransferase activity"/>
    <property type="evidence" value="ECO:0007669"/>
    <property type="project" value="UniProtKB-KW"/>
</dbReference>
<accession>A0ABT9A0U1</accession>
<dbReference type="Pfam" id="PF01757">
    <property type="entry name" value="Acyl_transf_3"/>
    <property type="match status" value="1"/>
</dbReference>
<keyword evidence="1" id="KW-1133">Transmembrane helix</keyword>
<dbReference type="InterPro" id="IPR002656">
    <property type="entry name" value="Acyl_transf_3_dom"/>
</dbReference>
<evidence type="ECO:0000313" key="3">
    <source>
        <dbReference type="EMBL" id="MDO7843077.1"/>
    </source>
</evidence>
<dbReference type="PANTHER" id="PTHR23028">
    <property type="entry name" value="ACETYLTRANSFERASE"/>
    <property type="match status" value="1"/>
</dbReference>
<comment type="caution">
    <text evidence="3">The sequence shown here is derived from an EMBL/GenBank/DDBJ whole genome shotgun (WGS) entry which is preliminary data.</text>
</comment>
<feature type="transmembrane region" description="Helical" evidence="1">
    <location>
        <begin position="92"/>
        <end position="108"/>
    </location>
</feature>
<keyword evidence="1" id="KW-0472">Membrane</keyword>
<feature type="transmembrane region" description="Helical" evidence="1">
    <location>
        <begin position="144"/>
        <end position="165"/>
    </location>
</feature>
<sequence length="346" mass="38047">MARDRIELIDVARGLAALGVSWSHIVMKNPRVVVDDGAQLGLHYSAVHADLGVFAFYIVSGFVIPLALLRGQYRIGMFWRFMAKRLTRLQPPYYLSIALVIAVAYLATRAPGYSGIAFAVDPAQIALHIAYLPTVFGYEWINPVYWSLLVEVEYYIAVGLAMPLLMRLRGKALAALLMGLCLIPLVLNDFHHLPFHLPYFVVGLALCLRLDARLSAIEAGAVILFAVVALAFQQSPACAIVAVATLPFFIGGRRAPALLRGLGAISYSLYLVHYPVGWRAVRLLERFAHNDVERIAAYLGALAISIAVAIVFYYVIEKPSLRWAARIKLTGIRRPTVDVPAAIPAP</sequence>
<feature type="transmembrane region" description="Helical" evidence="1">
    <location>
        <begin position="172"/>
        <end position="187"/>
    </location>
</feature>
<feature type="transmembrane region" description="Helical" evidence="1">
    <location>
        <begin position="51"/>
        <end position="71"/>
    </location>
</feature>
<dbReference type="InterPro" id="IPR050879">
    <property type="entry name" value="Acyltransferase_3"/>
</dbReference>
<evidence type="ECO:0000313" key="4">
    <source>
        <dbReference type="Proteomes" id="UP001176468"/>
    </source>
</evidence>